<gene>
    <name evidence="2" type="ORF">GCM10008013_22460</name>
</gene>
<proteinExistence type="predicted"/>
<protein>
    <recommendedName>
        <fullName evidence="1">N-acetyltransferase domain-containing protein</fullName>
    </recommendedName>
</protein>
<sequence>MTEVYRVDSVWQLADVYEVRNKTFVNGQGIPKELEFDEVYGQKYNYILLEDNKTAVATARINLEHQEYAKIERVGVIPELQNKGYGRIVIEAAEKWITEIGRHPKIVITSQQQAVGFYESLGYIAKPEIKIESTIPIVYTEKEIN</sequence>
<dbReference type="PANTHER" id="PTHR13355">
    <property type="entry name" value="GLUCOSAMINE 6-PHOSPHATE N-ACETYLTRANSFERASE"/>
    <property type="match status" value="1"/>
</dbReference>
<dbReference type="PROSITE" id="PS51186">
    <property type="entry name" value="GNAT"/>
    <property type="match status" value="1"/>
</dbReference>
<dbReference type="Gene3D" id="3.40.630.30">
    <property type="match status" value="1"/>
</dbReference>
<dbReference type="Pfam" id="PF00583">
    <property type="entry name" value="Acetyltransf_1"/>
    <property type="match status" value="1"/>
</dbReference>
<evidence type="ECO:0000313" key="3">
    <source>
        <dbReference type="Proteomes" id="UP000659344"/>
    </source>
</evidence>
<dbReference type="SUPFAM" id="SSF55729">
    <property type="entry name" value="Acyl-CoA N-acyltransferases (Nat)"/>
    <property type="match status" value="1"/>
</dbReference>
<evidence type="ECO:0000313" key="2">
    <source>
        <dbReference type="EMBL" id="GGH23371.1"/>
    </source>
</evidence>
<feature type="domain" description="N-acetyltransferase" evidence="1">
    <location>
        <begin position="3"/>
        <end position="145"/>
    </location>
</feature>
<reference evidence="3" key="1">
    <citation type="journal article" date="2019" name="Int. J. Syst. Evol. Microbiol.">
        <title>The Global Catalogue of Microorganisms (GCM) 10K type strain sequencing project: providing services to taxonomists for standard genome sequencing and annotation.</title>
        <authorList>
            <consortium name="The Broad Institute Genomics Platform"/>
            <consortium name="The Broad Institute Genome Sequencing Center for Infectious Disease"/>
            <person name="Wu L."/>
            <person name="Ma J."/>
        </authorList>
    </citation>
    <scope>NUCLEOTIDE SEQUENCE [LARGE SCALE GENOMIC DNA]</scope>
    <source>
        <strain evidence="3">CGMCC 1.12769</strain>
    </source>
</reference>
<dbReference type="CDD" id="cd04301">
    <property type="entry name" value="NAT_SF"/>
    <property type="match status" value="1"/>
</dbReference>
<name>A0ABQ1YFA9_9BACL</name>
<organism evidence="2 3">
    <name type="scientific">Paenibacillus segetis</name>
    <dbReference type="NCBI Taxonomy" id="1325360"/>
    <lineage>
        <taxon>Bacteria</taxon>
        <taxon>Bacillati</taxon>
        <taxon>Bacillota</taxon>
        <taxon>Bacilli</taxon>
        <taxon>Bacillales</taxon>
        <taxon>Paenibacillaceae</taxon>
        <taxon>Paenibacillus</taxon>
    </lineage>
</organism>
<dbReference type="EMBL" id="BMFT01000001">
    <property type="protein sequence ID" value="GGH23371.1"/>
    <property type="molecule type" value="Genomic_DNA"/>
</dbReference>
<evidence type="ECO:0000259" key="1">
    <source>
        <dbReference type="PROSITE" id="PS51186"/>
    </source>
</evidence>
<dbReference type="InterPro" id="IPR000182">
    <property type="entry name" value="GNAT_dom"/>
</dbReference>
<dbReference type="InterPro" id="IPR039143">
    <property type="entry name" value="GNPNAT1-like"/>
</dbReference>
<dbReference type="InterPro" id="IPR016181">
    <property type="entry name" value="Acyl_CoA_acyltransferase"/>
</dbReference>
<dbReference type="Proteomes" id="UP000659344">
    <property type="component" value="Unassembled WGS sequence"/>
</dbReference>
<comment type="caution">
    <text evidence="2">The sequence shown here is derived from an EMBL/GenBank/DDBJ whole genome shotgun (WGS) entry which is preliminary data.</text>
</comment>
<keyword evidence="3" id="KW-1185">Reference proteome</keyword>
<dbReference type="RefSeq" id="WP_188538697.1">
    <property type="nucleotide sequence ID" value="NZ_BMFT01000001.1"/>
</dbReference>
<accession>A0ABQ1YFA9</accession>